<evidence type="ECO:0000259" key="1">
    <source>
        <dbReference type="PROSITE" id="PS50943"/>
    </source>
</evidence>
<evidence type="ECO:0000313" key="2">
    <source>
        <dbReference type="EMBL" id="MFC4859206.1"/>
    </source>
</evidence>
<evidence type="ECO:0000313" key="3">
    <source>
        <dbReference type="Proteomes" id="UP001595859"/>
    </source>
</evidence>
<reference evidence="3" key="1">
    <citation type="journal article" date="2019" name="Int. J. Syst. Evol. Microbiol.">
        <title>The Global Catalogue of Microorganisms (GCM) 10K type strain sequencing project: providing services to taxonomists for standard genome sequencing and annotation.</title>
        <authorList>
            <consortium name="The Broad Institute Genomics Platform"/>
            <consortium name="The Broad Institute Genome Sequencing Center for Infectious Disease"/>
            <person name="Wu L."/>
            <person name="Ma J."/>
        </authorList>
    </citation>
    <scope>NUCLEOTIDE SEQUENCE [LARGE SCALE GENOMIC DNA]</scope>
    <source>
        <strain evidence="3">ZS-22-S1</strain>
    </source>
</reference>
<proteinExistence type="predicted"/>
<name>A0ABV9SEP4_9PSEU</name>
<protein>
    <submittedName>
        <fullName evidence="2">Helix-turn-helix transcriptional regulator</fullName>
    </submittedName>
</protein>
<dbReference type="PROSITE" id="PS50943">
    <property type="entry name" value="HTH_CROC1"/>
    <property type="match status" value="1"/>
</dbReference>
<dbReference type="Gene3D" id="1.10.260.40">
    <property type="entry name" value="lambda repressor-like DNA-binding domains"/>
    <property type="match status" value="1"/>
</dbReference>
<dbReference type="InterPro" id="IPR001387">
    <property type="entry name" value="Cro/C1-type_HTH"/>
</dbReference>
<dbReference type="SUPFAM" id="SSF47413">
    <property type="entry name" value="lambda repressor-like DNA-binding domains"/>
    <property type="match status" value="1"/>
</dbReference>
<feature type="domain" description="HTH cro/C1-type" evidence="1">
    <location>
        <begin position="23"/>
        <end position="77"/>
    </location>
</feature>
<dbReference type="SMART" id="SM00530">
    <property type="entry name" value="HTH_XRE"/>
    <property type="match status" value="1"/>
</dbReference>
<sequence>MTEDYAPNSDVGNSVRKQLGAEIRRVRKAAGLSQPQLAQAVGYSRQYISSAENPHHPLPSGELVQAIDRRLDAGNALIELRKAAQLEAYAIRNGLTGLVSGGTTDGPVGKEDDDVKRRTMLGLIGQAAVVPPLVERLEGVRHGIDSMLAAEPTDHDADDWEQAAATYASEVGTVQADRLLTELLADFEEIKRRIMDASGLVRTRLVHTGGQLAALTAISLVNLREPRSAERWWRTASRAAAGAGDPMLSALVAGRHAVYSLHTAPSARVLALADAAVAQGRNVPCVGVISGLAARAQIHAGDGRQADADIALGQVKDMFERLSETARGKEHGQWHWGEQRLRHVESFVHAHAGRLHEAQAAYDAALGCYQSDSFQGPTQVALYQAIALIRSGDVLGGVDYVVSTFNNLEPWQRSDGLVLRSGEAALDAVPDQQQSHPQVVASREMLRTIGNK</sequence>
<gene>
    <name evidence="2" type="ORF">ACFPCV_37400</name>
</gene>
<dbReference type="Pfam" id="PF13560">
    <property type="entry name" value="HTH_31"/>
    <property type="match status" value="1"/>
</dbReference>
<accession>A0ABV9SEP4</accession>
<dbReference type="InterPro" id="IPR010982">
    <property type="entry name" value="Lambda_DNA-bd_dom_sf"/>
</dbReference>
<comment type="caution">
    <text evidence="2">The sequence shown here is derived from an EMBL/GenBank/DDBJ whole genome shotgun (WGS) entry which is preliminary data.</text>
</comment>
<dbReference type="RefSeq" id="WP_378062130.1">
    <property type="nucleotide sequence ID" value="NZ_JBHSIS010000027.1"/>
</dbReference>
<dbReference type="Proteomes" id="UP001595859">
    <property type="component" value="Unassembled WGS sequence"/>
</dbReference>
<dbReference type="EMBL" id="JBHSIS010000027">
    <property type="protein sequence ID" value="MFC4859206.1"/>
    <property type="molecule type" value="Genomic_DNA"/>
</dbReference>
<keyword evidence="3" id="KW-1185">Reference proteome</keyword>
<organism evidence="2 3">
    <name type="scientific">Actinophytocola glycyrrhizae</name>
    <dbReference type="NCBI Taxonomy" id="2044873"/>
    <lineage>
        <taxon>Bacteria</taxon>
        <taxon>Bacillati</taxon>
        <taxon>Actinomycetota</taxon>
        <taxon>Actinomycetes</taxon>
        <taxon>Pseudonocardiales</taxon>
        <taxon>Pseudonocardiaceae</taxon>
    </lineage>
</organism>
<dbReference type="CDD" id="cd00093">
    <property type="entry name" value="HTH_XRE"/>
    <property type="match status" value="1"/>
</dbReference>